<dbReference type="RefSeq" id="WP_123404658.1">
    <property type="nucleotide sequence ID" value="NZ_MOBP01000005.1"/>
</dbReference>
<evidence type="ECO:0000313" key="3">
    <source>
        <dbReference type="EMBL" id="RON55944.1"/>
    </source>
</evidence>
<protein>
    <recommendedName>
        <fullName evidence="5">DUF262 domain-containing protein</fullName>
    </recommendedName>
</protein>
<sequence>MQPSKTTVTGLFSTPHQYQIPIFQRGYVWTLEKQVGPLWTDIQDRADAVLEQQSLASTGTTAALKPLQKHFLGSIVMTPVPNSFGRAPAFEVIDGQQRSTTLHLLLLAFRQAARELIDSPIPQMLDGLVRNPGPYQRAEDHYKVWPTQAGQDEMRRLSDTATHAQDVYTTYPARDARTRIERPLMVQTYLYLYHACLAYMRGVDLTDVVNPTADPTFGDTLIADIRRNNDVSPLQGHMALESKRAQALYMALADHVQIMTLTLEAEDDPQVIFETLNARGEPLLASDLVRNFVFLEAARQGQAVPQLYERYWSPFDLVKTTGQGVSANAYWREKERQGRLTYPRIDLFFYNYTILRSHEITLASHVFQSFKAWWLKQLRDLEVELAQLVASSRHFQELVSPEGTGYLAEFARLVKSLDVGTVTPVYLALRERLASDSVELRQALGDLASYLTRRAVCGLTTKGYNRFFMRVLQAVLGAPEAPHIALRNVLLAATALSEVWPDDALFSDKWCHRPVYKELRPVKTCGVLRALEYAARGSQQGSNHVPAQSDLTIEHVIPQSWEKLPTYQITDMTEAQRQIRETVVHGFGNLTLLTQPLNSSISNGPFADTQGVGSEQVLGKRSRLGQSALLLNTYFQQTALGVWDDDAIANRSKALLKAALLVWPKPVGGSAAPVAVASAISGN</sequence>
<evidence type="ECO:0000313" key="4">
    <source>
        <dbReference type="Proteomes" id="UP000283627"/>
    </source>
</evidence>
<dbReference type="PANTHER" id="PTHR35149:SF1">
    <property type="entry name" value="DUF5655 DOMAIN-CONTAINING PROTEIN"/>
    <property type="match status" value="1"/>
</dbReference>
<evidence type="ECO:0008006" key="5">
    <source>
        <dbReference type="Google" id="ProtNLM"/>
    </source>
</evidence>
<dbReference type="OrthoDB" id="9798761at2"/>
<comment type="caution">
    <text evidence="3">The sequence shown here is derived from an EMBL/GenBank/DDBJ whole genome shotgun (WGS) entry which is preliminary data.</text>
</comment>
<dbReference type="Pfam" id="PF03235">
    <property type="entry name" value="GmrSD_N"/>
    <property type="match status" value="1"/>
</dbReference>
<organism evidence="3 4">
    <name type="scientific">Pseudomonas frederiksbergensis</name>
    <dbReference type="NCBI Taxonomy" id="104087"/>
    <lineage>
        <taxon>Bacteria</taxon>
        <taxon>Pseudomonadati</taxon>
        <taxon>Pseudomonadota</taxon>
        <taxon>Gammaproteobacteria</taxon>
        <taxon>Pseudomonadales</taxon>
        <taxon>Pseudomonadaceae</taxon>
        <taxon>Pseudomonas</taxon>
    </lineage>
</organism>
<evidence type="ECO:0000259" key="2">
    <source>
        <dbReference type="Pfam" id="PF07510"/>
    </source>
</evidence>
<dbReference type="PANTHER" id="PTHR35149">
    <property type="entry name" value="SLL5132 PROTEIN"/>
    <property type="match status" value="1"/>
</dbReference>
<dbReference type="InterPro" id="IPR004919">
    <property type="entry name" value="GmrSD_N"/>
</dbReference>
<dbReference type="Pfam" id="PF07510">
    <property type="entry name" value="GmrSD_C"/>
    <property type="match status" value="1"/>
</dbReference>
<proteinExistence type="predicted"/>
<accession>A0A423KNG3</accession>
<feature type="domain" description="GmrSD restriction endonucleases N-terminal" evidence="1">
    <location>
        <begin position="10"/>
        <end position="294"/>
    </location>
</feature>
<gene>
    <name evidence="3" type="ORF">BK665_08245</name>
</gene>
<name>A0A423KNG3_9PSED</name>
<feature type="domain" description="GmrSD restriction endonucleases C-terminal" evidence="2">
    <location>
        <begin position="500"/>
        <end position="657"/>
    </location>
</feature>
<dbReference type="Proteomes" id="UP000283627">
    <property type="component" value="Unassembled WGS sequence"/>
</dbReference>
<reference evidence="3 4" key="1">
    <citation type="submission" date="2016-10" db="EMBL/GenBank/DDBJ databases">
        <title>Comparative genome analysis of multiple Pseudomonas spp. focuses on biocontrol and plant growth promoting traits.</title>
        <authorList>
            <person name="Tao X.-Y."/>
            <person name="Taylor C.G."/>
        </authorList>
    </citation>
    <scope>NUCLEOTIDE SEQUENCE [LARGE SCALE GENOMIC DNA]</scope>
    <source>
        <strain evidence="3 4">39A2</strain>
    </source>
</reference>
<dbReference type="AlphaFoldDB" id="A0A423KNG3"/>
<evidence type="ECO:0000259" key="1">
    <source>
        <dbReference type="Pfam" id="PF03235"/>
    </source>
</evidence>
<dbReference type="EMBL" id="MOBP01000005">
    <property type="protein sequence ID" value="RON55944.1"/>
    <property type="molecule type" value="Genomic_DNA"/>
</dbReference>
<dbReference type="InterPro" id="IPR011089">
    <property type="entry name" value="GmrSD_C"/>
</dbReference>